<dbReference type="HOGENOM" id="CLU_2841738_0_0_9"/>
<comment type="caution">
    <text evidence="1">The sequence shown here is derived from an EMBL/GenBank/DDBJ whole genome shotgun (WGS) entry which is preliminary data.</text>
</comment>
<gene>
    <name evidence="1" type="ORF">GCWU0000282_001846</name>
</gene>
<evidence type="ECO:0000313" key="2">
    <source>
        <dbReference type="Proteomes" id="UP000018227"/>
    </source>
</evidence>
<dbReference type="Proteomes" id="UP000018227">
    <property type="component" value="Unassembled WGS sequence"/>
</dbReference>
<reference evidence="1 2" key="1">
    <citation type="submission" date="2013-06" db="EMBL/GenBank/DDBJ databases">
        <authorList>
            <person name="Weinstock G."/>
            <person name="Sodergren E."/>
            <person name="Clifton S."/>
            <person name="Fulton L."/>
            <person name="Fulton B."/>
            <person name="Courtney L."/>
            <person name="Fronick C."/>
            <person name="Harrison M."/>
            <person name="Strong C."/>
            <person name="Farmer C."/>
            <person name="Delahaunty K."/>
            <person name="Markovic C."/>
            <person name="Hall O."/>
            <person name="Minx P."/>
            <person name="Tomlinson C."/>
            <person name="Mitreva M."/>
            <person name="Nelson J."/>
            <person name="Hou S."/>
            <person name="Wollam A."/>
            <person name="Pepin K.H."/>
            <person name="Johnson M."/>
            <person name="Bhonagiri V."/>
            <person name="Nash W.E."/>
            <person name="Warren W."/>
            <person name="Chinwalla A."/>
            <person name="Mardis E.R."/>
            <person name="Wilson R.K."/>
        </authorList>
    </citation>
    <scope>NUCLEOTIDE SEQUENCE [LARGE SCALE GENOMIC DNA]</scope>
    <source>
        <strain evidence="1 2">ATCC 51271</strain>
    </source>
</reference>
<name>V2Z7R4_9FIRM</name>
<dbReference type="AlphaFoldDB" id="V2Z7R4"/>
<protein>
    <submittedName>
        <fullName evidence="1">Uncharacterized protein</fullName>
    </submittedName>
</protein>
<evidence type="ECO:0000313" key="1">
    <source>
        <dbReference type="EMBL" id="ESL02975.1"/>
    </source>
</evidence>
<dbReference type="EMBL" id="ACIL03000013">
    <property type="protein sequence ID" value="ESL02975.1"/>
    <property type="molecule type" value="Genomic_DNA"/>
</dbReference>
<sequence>MLFLPLLRLLRRVNLFSLTHLLSIHYKLLTFNAKEILMNTNIASVLGLTSIEVIHAVLGEDVVDI</sequence>
<organism evidence="1 2">
    <name type="scientific">Catonella morbi ATCC 51271</name>
    <dbReference type="NCBI Taxonomy" id="592026"/>
    <lineage>
        <taxon>Bacteria</taxon>
        <taxon>Bacillati</taxon>
        <taxon>Bacillota</taxon>
        <taxon>Clostridia</taxon>
        <taxon>Lachnospirales</taxon>
        <taxon>Lachnospiraceae</taxon>
        <taxon>Catonella</taxon>
    </lineage>
</organism>
<accession>V2Z7R4</accession>
<keyword evidence="2" id="KW-1185">Reference proteome</keyword>
<proteinExistence type="predicted"/>